<dbReference type="Pfam" id="PF01416">
    <property type="entry name" value="PseudoU_synth_1"/>
    <property type="match status" value="2"/>
</dbReference>
<comment type="catalytic activity">
    <reaction evidence="4 5">
        <text>uridine(38/39/40) in tRNA = pseudouridine(38/39/40) in tRNA</text>
        <dbReference type="Rhea" id="RHEA:22376"/>
        <dbReference type="Rhea" id="RHEA-COMP:10085"/>
        <dbReference type="Rhea" id="RHEA-COMP:10087"/>
        <dbReference type="ChEBI" id="CHEBI:65314"/>
        <dbReference type="ChEBI" id="CHEBI:65315"/>
        <dbReference type="EC" id="5.4.99.12"/>
    </reaction>
</comment>
<evidence type="ECO:0000256" key="4">
    <source>
        <dbReference type="HAMAP-Rule" id="MF_00171"/>
    </source>
</evidence>
<dbReference type="HAMAP" id="MF_00171">
    <property type="entry name" value="TruA"/>
    <property type="match status" value="1"/>
</dbReference>
<dbReference type="InterPro" id="IPR020097">
    <property type="entry name" value="PsdUridine_synth_TruA_a/b_dom"/>
</dbReference>
<keyword evidence="2 4" id="KW-0819">tRNA processing</keyword>
<comment type="caution">
    <text evidence="4">Lacks conserved residue(s) required for the propagation of feature annotation.</text>
</comment>
<organism evidence="7 8">
    <name type="scientific">Kribbella orskensis</name>
    <dbReference type="NCBI Taxonomy" id="2512216"/>
    <lineage>
        <taxon>Bacteria</taxon>
        <taxon>Bacillati</taxon>
        <taxon>Actinomycetota</taxon>
        <taxon>Actinomycetes</taxon>
        <taxon>Propionibacteriales</taxon>
        <taxon>Kribbellaceae</taxon>
        <taxon>Kribbella</taxon>
    </lineage>
</organism>
<evidence type="ECO:0000256" key="5">
    <source>
        <dbReference type="RuleBase" id="RU003792"/>
    </source>
</evidence>
<evidence type="ECO:0000313" key="8">
    <source>
        <dbReference type="Proteomes" id="UP000295818"/>
    </source>
</evidence>
<dbReference type="EC" id="5.4.99.12" evidence="4"/>
<gene>
    <name evidence="4" type="primary">truA</name>
    <name evidence="7" type="ORF">EV644_10886</name>
</gene>
<dbReference type="InterPro" id="IPR020103">
    <property type="entry name" value="PsdUridine_synth_cat_dom_sf"/>
</dbReference>
<evidence type="ECO:0000256" key="2">
    <source>
        <dbReference type="ARBA" id="ARBA00022694"/>
    </source>
</evidence>
<evidence type="ECO:0000259" key="6">
    <source>
        <dbReference type="Pfam" id="PF01416"/>
    </source>
</evidence>
<evidence type="ECO:0000256" key="3">
    <source>
        <dbReference type="ARBA" id="ARBA00023235"/>
    </source>
</evidence>
<keyword evidence="8" id="KW-1185">Reference proteome</keyword>
<evidence type="ECO:0000256" key="1">
    <source>
        <dbReference type="ARBA" id="ARBA00009375"/>
    </source>
</evidence>
<comment type="caution">
    <text evidence="7">The sequence shown here is derived from an EMBL/GenBank/DDBJ whole genome shotgun (WGS) entry which is preliminary data.</text>
</comment>
<comment type="function">
    <text evidence="4">Formation of pseudouridine at positions 38, 39 and 40 in the anticodon stem and loop of transfer RNAs.</text>
</comment>
<reference evidence="7 8" key="1">
    <citation type="journal article" date="2015" name="Stand. Genomic Sci.">
        <title>Genomic Encyclopedia of Bacterial and Archaeal Type Strains, Phase III: the genomes of soil and plant-associated and newly described type strains.</title>
        <authorList>
            <person name="Whitman W.B."/>
            <person name="Woyke T."/>
            <person name="Klenk H.P."/>
            <person name="Zhou Y."/>
            <person name="Lilburn T.G."/>
            <person name="Beck B.J."/>
            <person name="De Vos P."/>
            <person name="Vandamme P."/>
            <person name="Eisen J.A."/>
            <person name="Garrity G."/>
            <person name="Hugenholtz P."/>
            <person name="Kyrpides N.C."/>
        </authorList>
    </citation>
    <scope>NUCLEOTIDE SEQUENCE [LARGE SCALE GENOMIC DNA]</scope>
    <source>
        <strain evidence="7 8">VKM Ac-2538</strain>
    </source>
</reference>
<comment type="similarity">
    <text evidence="1 4 5">Belongs to the tRNA pseudouridine synthase TruA family.</text>
</comment>
<accession>A0ABY2BIL4</accession>
<proteinExistence type="inferred from homology"/>
<dbReference type="InterPro" id="IPR001406">
    <property type="entry name" value="PsdUridine_synth_TruA"/>
</dbReference>
<feature type="domain" description="Pseudouridine synthase I TruA alpha/beta" evidence="6">
    <location>
        <begin position="8"/>
        <end position="104"/>
    </location>
</feature>
<sequence length="270" mass="29759">MRWRIDLRYDGTGFHGWARQTALRTVQETLEEALRTVLRLPEPPVVTCAGRTDTGVHARGQVAHVDLETPVTARDLFRRLNGVLPEDVAVTAVAEAPEGFDARFSALSRRYVYRVCDDPAGWDPLRRQEVLRVGRPLDVGRMNQAASGLLGEHDFAAFCKKREGASTVRALLDFSWARVAPGLLEGTVIADAFCHSMVRALVGSIIPVGDGRREVDWPASVLAARVRDSAVTVLPAHGLTLEEVRYPADEDLAARAVQSRQVRGEVYQRG</sequence>
<evidence type="ECO:0000313" key="7">
    <source>
        <dbReference type="EMBL" id="TCO20872.1"/>
    </source>
</evidence>
<dbReference type="CDD" id="cd02570">
    <property type="entry name" value="PseudoU_synth_EcTruA"/>
    <property type="match status" value="1"/>
</dbReference>
<feature type="binding site" evidence="4">
    <location>
        <position position="111"/>
    </location>
    <ligand>
        <name>substrate</name>
    </ligand>
</feature>
<keyword evidence="3 4" id="KW-0413">Isomerase</keyword>
<feature type="active site" description="Nucleophile" evidence="4">
    <location>
        <position position="53"/>
    </location>
</feature>
<dbReference type="Gene3D" id="3.30.70.660">
    <property type="entry name" value="Pseudouridine synthase I, catalytic domain, C-terminal subdomain"/>
    <property type="match status" value="1"/>
</dbReference>
<dbReference type="Gene3D" id="3.30.70.580">
    <property type="entry name" value="Pseudouridine synthase I, catalytic domain, N-terminal subdomain"/>
    <property type="match status" value="1"/>
</dbReference>
<dbReference type="PIRSF" id="PIRSF001430">
    <property type="entry name" value="tRNA_psdUrid_synth"/>
    <property type="match status" value="1"/>
</dbReference>
<dbReference type="PANTHER" id="PTHR11142">
    <property type="entry name" value="PSEUDOURIDYLATE SYNTHASE"/>
    <property type="match status" value="1"/>
</dbReference>
<dbReference type="NCBIfam" id="TIGR00071">
    <property type="entry name" value="hisT_truA"/>
    <property type="match status" value="1"/>
</dbReference>
<name>A0ABY2BIL4_9ACTN</name>
<dbReference type="PANTHER" id="PTHR11142:SF0">
    <property type="entry name" value="TRNA PSEUDOURIDINE SYNTHASE-LIKE 1"/>
    <property type="match status" value="1"/>
</dbReference>
<dbReference type="SUPFAM" id="SSF55120">
    <property type="entry name" value="Pseudouridine synthase"/>
    <property type="match status" value="1"/>
</dbReference>
<protein>
    <recommendedName>
        <fullName evidence="4">tRNA pseudouridine synthase A</fullName>
        <ecNumber evidence="4">5.4.99.12</ecNumber>
    </recommendedName>
    <alternativeName>
        <fullName evidence="4">tRNA pseudouridine(38-40) synthase</fullName>
    </alternativeName>
    <alternativeName>
        <fullName evidence="4">tRNA pseudouridylate synthase I</fullName>
    </alternativeName>
    <alternativeName>
        <fullName evidence="4">tRNA-uridine isomerase I</fullName>
    </alternativeName>
</protein>
<dbReference type="EMBL" id="SLWM01000008">
    <property type="protein sequence ID" value="TCO20872.1"/>
    <property type="molecule type" value="Genomic_DNA"/>
</dbReference>
<comment type="subunit">
    <text evidence="4">Homodimer.</text>
</comment>
<feature type="domain" description="Pseudouridine synthase I TruA alpha/beta" evidence="6">
    <location>
        <begin position="145"/>
        <end position="247"/>
    </location>
</feature>
<dbReference type="Proteomes" id="UP000295818">
    <property type="component" value="Unassembled WGS sequence"/>
</dbReference>
<dbReference type="InterPro" id="IPR020094">
    <property type="entry name" value="TruA/RsuA/RluB/E/F_N"/>
</dbReference>
<dbReference type="InterPro" id="IPR020095">
    <property type="entry name" value="PsdUridine_synth_TruA_C"/>
</dbReference>